<evidence type="ECO:0000256" key="1">
    <source>
        <dbReference type="SAM" id="SignalP"/>
    </source>
</evidence>
<sequence length="150" mass="15499">MTRTPFSARRILSALVISIAVAGLVPAVAAPASAAPGTASVEAGKGKVKVDGKLGKDHVKVNEKVSLKGSLKVLDAARADGTESLEAVFVQQLQAGVWVNIADTSCRPNGSFSLSLSFSLSATISLRLYHPETTLYAAAYSSSTLVLRVG</sequence>
<name>A0ABY8XMN2_9PSEU</name>
<dbReference type="PROSITE" id="PS51318">
    <property type="entry name" value="TAT"/>
    <property type="match status" value="1"/>
</dbReference>
<dbReference type="InterPro" id="IPR006311">
    <property type="entry name" value="TAT_signal"/>
</dbReference>
<keyword evidence="1" id="KW-0732">Signal</keyword>
<keyword evidence="3" id="KW-1185">Reference proteome</keyword>
<reference evidence="2 3" key="1">
    <citation type="submission" date="2023-06" db="EMBL/GenBank/DDBJ databases">
        <authorList>
            <person name="Oyuntsetseg B."/>
            <person name="Kim S.B."/>
        </authorList>
    </citation>
    <scope>NUCLEOTIDE SEQUENCE [LARGE SCALE GENOMIC DNA]</scope>
    <source>
        <strain evidence="2 3">2-2</strain>
    </source>
</reference>
<proteinExistence type="predicted"/>
<evidence type="ECO:0000313" key="2">
    <source>
        <dbReference type="EMBL" id="WIV56917.1"/>
    </source>
</evidence>
<dbReference type="Proteomes" id="UP001227101">
    <property type="component" value="Chromosome"/>
</dbReference>
<evidence type="ECO:0008006" key="4">
    <source>
        <dbReference type="Google" id="ProtNLM"/>
    </source>
</evidence>
<feature type="signal peptide" evidence="1">
    <location>
        <begin position="1"/>
        <end position="34"/>
    </location>
</feature>
<dbReference type="RefSeq" id="WP_285454120.1">
    <property type="nucleotide sequence ID" value="NZ_CP127173.1"/>
</dbReference>
<feature type="chain" id="PRO_5045584219" description="Secreted protein" evidence="1">
    <location>
        <begin position="35"/>
        <end position="150"/>
    </location>
</feature>
<dbReference type="EMBL" id="CP127173">
    <property type="protein sequence ID" value="WIV56917.1"/>
    <property type="molecule type" value="Genomic_DNA"/>
</dbReference>
<evidence type="ECO:0000313" key="3">
    <source>
        <dbReference type="Proteomes" id="UP001227101"/>
    </source>
</evidence>
<accession>A0ABY8XMN2</accession>
<organism evidence="2 3">
    <name type="scientific">Amycolatopsis nalaikhensis</name>
    <dbReference type="NCBI Taxonomy" id="715472"/>
    <lineage>
        <taxon>Bacteria</taxon>
        <taxon>Bacillati</taxon>
        <taxon>Actinomycetota</taxon>
        <taxon>Actinomycetes</taxon>
        <taxon>Pseudonocardiales</taxon>
        <taxon>Pseudonocardiaceae</taxon>
        <taxon>Amycolatopsis</taxon>
    </lineage>
</organism>
<gene>
    <name evidence="2" type="ORF">QP939_50560</name>
</gene>
<protein>
    <recommendedName>
        <fullName evidence="4">Secreted protein</fullName>
    </recommendedName>
</protein>